<feature type="transmembrane region" description="Helical" evidence="2">
    <location>
        <begin position="201"/>
        <end position="221"/>
    </location>
</feature>
<accession>A0A1X6ZZU1</accession>
<proteinExistence type="predicted"/>
<feature type="transmembrane region" description="Helical" evidence="2">
    <location>
        <begin position="291"/>
        <end position="309"/>
    </location>
</feature>
<dbReference type="NCBIfam" id="TIGR02123">
    <property type="entry name" value="TRAP_fused"/>
    <property type="match status" value="1"/>
</dbReference>
<evidence type="ECO:0000313" key="5">
    <source>
        <dbReference type="Proteomes" id="UP000193207"/>
    </source>
</evidence>
<dbReference type="GO" id="GO:0005886">
    <property type="term" value="C:plasma membrane"/>
    <property type="evidence" value="ECO:0007669"/>
    <property type="project" value="UniProtKB-SubCell"/>
</dbReference>
<feature type="transmembrane region" description="Helical" evidence="2">
    <location>
        <begin position="536"/>
        <end position="555"/>
    </location>
</feature>
<keyword evidence="2" id="KW-0812">Transmembrane</keyword>
<feature type="transmembrane region" description="Helical" evidence="2">
    <location>
        <begin position="597"/>
        <end position="614"/>
    </location>
</feature>
<dbReference type="Pfam" id="PF06808">
    <property type="entry name" value="DctM"/>
    <property type="match status" value="1"/>
</dbReference>
<dbReference type="InterPro" id="IPR010656">
    <property type="entry name" value="DctM"/>
</dbReference>
<keyword evidence="5" id="KW-1185">Reference proteome</keyword>
<feature type="transmembrane region" description="Helical" evidence="2">
    <location>
        <begin position="353"/>
        <end position="373"/>
    </location>
</feature>
<feature type="transmembrane region" description="Helical" evidence="2">
    <location>
        <begin position="20"/>
        <end position="41"/>
    </location>
</feature>
<feature type="transmembrane region" description="Helical" evidence="2">
    <location>
        <begin position="316"/>
        <end position="338"/>
    </location>
</feature>
<name>A0A1X6ZZU1_9RHOB</name>
<keyword evidence="2" id="KW-1133">Transmembrane helix</keyword>
<feature type="transmembrane region" description="Helical" evidence="2">
    <location>
        <begin position="111"/>
        <end position="132"/>
    </location>
</feature>
<dbReference type="GO" id="GO:0022857">
    <property type="term" value="F:transmembrane transporter activity"/>
    <property type="evidence" value="ECO:0007669"/>
    <property type="project" value="UniProtKB-UniRule"/>
</dbReference>
<keyword evidence="1" id="KW-0813">Transport</keyword>
<evidence type="ECO:0000256" key="1">
    <source>
        <dbReference type="RuleBase" id="RU369079"/>
    </source>
</evidence>
<evidence type="ECO:0000256" key="2">
    <source>
        <dbReference type="SAM" id="Phobius"/>
    </source>
</evidence>
<feature type="transmembrane region" description="Helical" evidence="2">
    <location>
        <begin position="139"/>
        <end position="159"/>
    </location>
</feature>
<dbReference type="EMBL" id="FWFU01000005">
    <property type="protein sequence ID" value="SLN64473.1"/>
    <property type="molecule type" value="Genomic_DNA"/>
</dbReference>
<reference evidence="4 5" key="1">
    <citation type="submission" date="2017-03" db="EMBL/GenBank/DDBJ databases">
        <authorList>
            <person name="Afonso C.L."/>
            <person name="Miller P.J."/>
            <person name="Scott M.A."/>
            <person name="Spackman E."/>
            <person name="Goraichik I."/>
            <person name="Dimitrov K.M."/>
            <person name="Suarez D.L."/>
            <person name="Swayne D.E."/>
        </authorList>
    </citation>
    <scope>NUCLEOTIDE SEQUENCE [LARGE SCALE GENOMIC DNA]</scope>
    <source>
        <strain evidence="4 5">CECT 8110</strain>
    </source>
</reference>
<evidence type="ECO:0000259" key="3">
    <source>
        <dbReference type="Pfam" id="PF06808"/>
    </source>
</evidence>
<feature type="transmembrane region" description="Helical" evidence="2">
    <location>
        <begin position="233"/>
        <end position="254"/>
    </location>
</feature>
<feature type="transmembrane region" description="Helical" evidence="2">
    <location>
        <begin position="456"/>
        <end position="482"/>
    </location>
</feature>
<keyword evidence="2" id="KW-0472">Membrane</keyword>
<feature type="domain" description="TRAP C4-dicarboxylate transport system permease DctM subunit" evidence="3">
    <location>
        <begin position="154"/>
        <end position="559"/>
    </location>
</feature>
<feature type="transmembrane region" description="Helical" evidence="2">
    <location>
        <begin position="414"/>
        <end position="435"/>
    </location>
</feature>
<feature type="transmembrane region" description="Helical" evidence="2">
    <location>
        <begin position="380"/>
        <end position="399"/>
    </location>
</feature>
<dbReference type="OrthoDB" id="7875596at2"/>
<dbReference type="PANTHER" id="PTHR43849:SF2">
    <property type="entry name" value="BLL3936 PROTEIN"/>
    <property type="match status" value="1"/>
</dbReference>
<evidence type="ECO:0000313" key="4">
    <source>
        <dbReference type="EMBL" id="SLN64473.1"/>
    </source>
</evidence>
<feature type="transmembrane region" description="Helical" evidence="2">
    <location>
        <begin position="85"/>
        <end position="105"/>
    </location>
</feature>
<comment type="subcellular location">
    <subcellularLocation>
        <location evidence="1">Cell inner membrane</location>
        <topology evidence="1">Multi-pass membrane protein</topology>
    </subcellularLocation>
</comment>
<dbReference type="Proteomes" id="UP000193207">
    <property type="component" value="Unassembled WGS sequence"/>
</dbReference>
<gene>
    <name evidence="4" type="ORF">ROH8110_03623</name>
</gene>
<feature type="transmembrane region" description="Helical" evidence="2">
    <location>
        <begin position="567"/>
        <end position="590"/>
    </location>
</feature>
<feature type="transmembrane region" description="Helical" evidence="2">
    <location>
        <begin position="620"/>
        <end position="640"/>
    </location>
</feature>
<protein>
    <submittedName>
        <fullName evidence="4">DctM-like transporters</fullName>
    </submittedName>
</protein>
<sequence>MSHQVVAMSKMSVSGRLVEFAVWFVGLSLVGYLAVSVFGLVSHGPEFYVNFAIGIVAMSGLLALSELGNPTQLSEEGDSPRRAPALQKVGVILALFCGLAGLAYLRWYLDWIVLNAPFFDQVTVISGFLTMIGIIYLTWFHWGLLLASLCAGSILYFFFGQHIPITLLKHPGYSDAFIMNYVSLNTNQGFFQFSGVAADQIYLLVLFGTTLLGAGMLRLTIELGKAAGRRVRGGAALPAIIASGSIGAVMGQAVSNVVLSGRFTIPMMKRHKFGAAMSGAIEASASSAGQILPPILGLGGFLIAAFLGLPYVQVALAALIPGLLYLTGVAFAVGNYALYRGLPKLDEPVDHQLIWRMAPTFLVSFVVVIWLLLGFRSAGYAALAGIAVALGLSLLQGRYRPSAADLVSSLREGLVLTTLLSLLILAIGPLGQVMTSTNLSGRLATLLATMLPDSEILLLIGAMMLSLVLGMGLPTPIAYVVASLAVVPFLQEVGVDLLRAHFFVFYFAVFSTLSPPVAVSVLAAAKLARASFWSTVVRSLQIASTTFIIPFAVVFNKPLLDFPNVDFLVIMPILEVLATQFACAIAAFGFCFMKLRWVGRGYFLFVVAIGYVTLTQHGRPVALDIALFGSLAVGLAACFMRSRLQTATAS</sequence>
<dbReference type="InterPro" id="IPR011853">
    <property type="entry name" value="TRAP_DctM-Dct_fused"/>
</dbReference>
<feature type="transmembrane region" description="Helical" evidence="2">
    <location>
        <begin position="47"/>
        <end position="64"/>
    </location>
</feature>
<keyword evidence="1" id="KW-0997">Cell inner membrane</keyword>
<organism evidence="4 5">
    <name type="scientific">Roseovarius halotolerans</name>
    <dbReference type="NCBI Taxonomy" id="505353"/>
    <lineage>
        <taxon>Bacteria</taxon>
        <taxon>Pseudomonadati</taxon>
        <taxon>Pseudomonadota</taxon>
        <taxon>Alphaproteobacteria</taxon>
        <taxon>Rhodobacterales</taxon>
        <taxon>Roseobacteraceae</taxon>
        <taxon>Roseovarius</taxon>
    </lineage>
</organism>
<feature type="transmembrane region" description="Helical" evidence="2">
    <location>
        <begin position="502"/>
        <end position="524"/>
    </location>
</feature>
<keyword evidence="1" id="KW-1003">Cell membrane</keyword>
<comment type="function">
    <text evidence="1">Part of the tripartite ATP-independent periplasmic (TRAP) transport system.</text>
</comment>
<dbReference type="PANTHER" id="PTHR43849">
    <property type="entry name" value="BLL3936 PROTEIN"/>
    <property type="match status" value="1"/>
</dbReference>
<dbReference type="AlphaFoldDB" id="A0A1X6ZZU1"/>